<keyword evidence="8" id="KW-0121">Carboxypeptidase</keyword>
<name>A0A0M3K6G9_ANISI</name>
<evidence type="ECO:0000256" key="11">
    <source>
        <dbReference type="ARBA" id="ARBA00022729"/>
    </source>
</evidence>
<feature type="chain" id="PRO_5043121303" description="Carboxypeptidase Q" evidence="22">
    <location>
        <begin position="19"/>
        <end position="418"/>
    </location>
</feature>
<dbReference type="InterPro" id="IPR039866">
    <property type="entry name" value="CPQ"/>
</dbReference>
<keyword evidence="9" id="KW-0645">Protease</keyword>
<evidence type="ECO:0000256" key="21">
    <source>
        <dbReference type="ARBA" id="ARBA00033328"/>
    </source>
</evidence>
<dbReference type="EMBL" id="UYRR01032702">
    <property type="protein sequence ID" value="VDK56538.1"/>
    <property type="molecule type" value="Genomic_DNA"/>
</dbReference>
<dbReference type="PANTHER" id="PTHR12053:SF3">
    <property type="entry name" value="CARBOXYPEPTIDASE Q"/>
    <property type="match status" value="1"/>
</dbReference>
<gene>
    <name evidence="24" type="ORF">ASIM_LOCUS15965</name>
</gene>
<dbReference type="Proteomes" id="UP000267096">
    <property type="component" value="Unassembled WGS sequence"/>
</dbReference>
<keyword evidence="15" id="KW-0333">Golgi apparatus</keyword>
<dbReference type="GO" id="GO:0005764">
    <property type="term" value="C:lysosome"/>
    <property type="evidence" value="ECO:0007669"/>
    <property type="project" value="UniProtKB-SubCell"/>
</dbReference>
<evidence type="ECO:0000256" key="1">
    <source>
        <dbReference type="ARBA" id="ARBA00004240"/>
    </source>
</evidence>
<evidence type="ECO:0000256" key="2">
    <source>
        <dbReference type="ARBA" id="ARBA00004371"/>
    </source>
</evidence>
<dbReference type="GO" id="GO:0005794">
    <property type="term" value="C:Golgi apparatus"/>
    <property type="evidence" value="ECO:0007669"/>
    <property type="project" value="UniProtKB-SubCell"/>
</dbReference>
<evidence type="ECO:0000256" key="12">
    <source>
        <dbReference type="ARBA" id="ARBA00022801"/>
    </source>
</evidence>
<evidence type="ECO:0000256" key="15">
    <source>
        <dbReference type="ARBA" id="ARBA00023034"/>
    </source>
</evidence>
<evidence type="ECO:0000259" key="23">
    <source>
        <dbReference type="Pfam" id="PF04389"/>
    </source>
</evidence>
<keyword evidence="19" id="KW-0458">Lysosome</keyword>
<evidence type="ECO:0000256" key="7">
    <source>
        <dbReference type="ARBA" id="ARBA00022525"/>
    </source>
</evidence>
<keyword evidence="11 22" id="KW-0732">Signal</keyword>
<evidence type="ECO:0000313" key="24">
    <source>
        <dbReference type="EMBL" id="VDK56538.1"/>
    </source>
</evidence>
<dbReference type="Gene3D" id="3.50.30.30">
    <property type="match status" value="1"/>
</dbReference>
<evidence type="ECO:0000256" key="20">
    <source>
        <dbReference type="ARBA" id="ARBA00025833"/>
    </source>
</evidence>
<evidence type="ECO:0000256" key="17">
    <source>
        <dbReference type="ARBA" id="ARBA00023145"/>
    </source>
</evidence>
<evidence type="ECO:0000256" key="4">
    <source>
        <dbReference type="ARBA" id="ARBA00004613"/>
    </source>
</evidence>
<dbReference type="Gene3D" id="3.40.630.10">
    <property type="entry name" value="Zn peptidases"/>
    <property type="match status" value="1"/>
</dbReference>
<comment type="subcellular location">
    <subcellularLocation>
        <location evidence="1">Endoplasmic reticulum</location>
    </subcellularLocation>
    <subcellularLocation>
        <location evidence="3">Golgi apparatus</location>
    </subcellularLocation>
    <subcellularLocation>
        <location evidence="2">Lysosome</location>
    </subcellularLocation>
    <subcellularLocation>
        <location evidence="4">Secreted</location>
    </subcellularLocation>
</comment>
<evidence type="ECO:0000256" key="8">
    <source>
        <dbReference type="ARBA" id="ARBA00022645"/>
    </source>
</evidence>
<dbReference type="SUPFAM" id="SSF53187">
    <property type="entry name" value="Zn-dependent exopeptidases"/>
    <property type="match status" value="1"/>
</dbReference>
<dbReference type="InterPro" id="IPR046450">
    <property type="entry name" value="PA_dom_sf"/>
</dbReference>
<keyword evidence="13" id="KW-0256">Endoplasmic reticulum</keyword>
<evidence type="ECO:0000256" key="22">
    <source>
        <dbReference type="SAM" id="SignalP"/>
    </source>
</evidence>
<dbReference type="AlphaFoldDB" id="A0A0M3K6G9"/>
<comment type="subunit">
    <text evidence="20">Homodimer. The monomeric form is inactive while the homodimer is active.</text>
</comment>
<reference evidence="24 25" key="2">
    <citation type="submission" date="2018-11" db="EMBL/GenBank/DDBJ databases">
        <authorList>
            <consortium name="Pathogen Informatics"/>
        </authorList>
    </citation>
    <scope>NUCLEOTIDE SEQUENCE [LARGE SCALE GENOMIC DNA]</scope>
</reference>
<dbReference type="GO" id="GO:0005783">
    <property type="term" value="C:endoplasmic reticulum"/>
    <property type="evidence" value="ECO:0007669"/>
    <property type="project" value="UniProtKB-SubCell"/>
</dbReference>
<evidence type="ECO:0000256" key="9">
    <source>
        <dbReference type="ARBA" id="ARBA00022670"/>
    </source>
</evidence>
<evidence type="ECO:0000256" key="10">
    <source>
        <dbReference type="ARBA" id="ARBA00022723"/>
    </source>
</evidence>
<keyword evidence="18" id="KW-0325">Glycoprotein</keyword>
<dbReference type="GO" id="GO:0005615">
    <property type="term" value="C:extracellular space"/>
    <property type="evidence" value="ECO:0007669"/>
    <property type="project" value="TreeGrafter"/>
</dbReference>
<comment type="similarity">
    <text evidence="5">Belongs to the peptidase M28 family.</text>
</comment>
<reference evidence="26" key="1">
    <citation type="submission" date="2017-02" db="UniProtKB">
        <authorList>
            <consortium name="WormBaseParasite"/>
        </authorList>
    </citation>
    <scope>IDENTIFICATION</scope>
</reference>
<keyword evidence="17" id="KW-0865">Zymogen</keyword>
<keyword evidence="12" id="KW-0378">Hydrolase</keyword>
<feature type="signal peptide" evidence="22">
    <location>
        <begin position="1"/>
        <end position="18"/>
    </location>
</feature>
<sequence>MLINQLIVVLSLFVVSKADEDIIQKYNRSSHELINYFVKGKGTGLAYEWLSTLVDKFGSRHLGSESLDRAIDYVVKGLKKDGFDNVHTEEVPDLPKWVRGDDLVQMIKPRLQKFNALAIDGCPPANITAEAVVVKHYDELKHINVTGKIVVFDQKWKGYGKTVKYRRSAKIVEEHGGVGVLVKSITPFSPALPHTGSGARGSKIPALTITLEEADMLYRMQKRGEKIIINLDIKSHPDGNVSSRNILFEIKGSEMPSEVVLLSGHMDTWDVGQGALDDGGGCAVMWSVLYALKQLSKRNSIFAPKRTIRVAFWTAEEQGLLGARYYYETHKNDTNEHFVPTQRPTAVESSLEGDIQPWTDEGIPSVNYLPDQGRSYYFQYHHTDADYMSIFKEGDLEYTGAIFGVIAHVMANLAHLAE</sequence>
<dbReference type="PANTHER" id="PTHR12053">
    <property type="entry name" value="PROTEASE FAMILY M28 PLASMA GLUTAMATE CARBOXYPEPTIDASE-RELATED"/>
    <property type="match status" value="1"/>
</dbReference>
<dbReference type="GO" id="GO:0046872">
    <property type="term" value="F:metal ion binding"/>
    <property type="evidence" value="ECO:0007669"/>
    <property type="project" value="UniProtKB-KW"/>
</dbReference>
<feature type="domain" description="Peptidase M28" evidence="23">
    <location>
        <begin position="245"/>
        <end position="333"/>
    </location>
</feature>
<accession>A0A0M3K6G9</accession>
<evidence type="ECO:0000256" key="13">
    <source>
        <dbReference type="ARBA" id="ARBA00022824"/>
    </source>
</evidence>
<evidence type="ECO:0000313" key="26">
    <source>
        <dbReference type="WBParaSite" id="ASIM_0001656001-mRNA-1"/>
    </source>
</evidence>
<evidence type="ECO:0000256" key="16">
    <source>
        <dbReference type="ARBA" id="ARBA00023049"/>
    </source>
</evidence>
<dbReference type="GO" id="GO:0070573">
    <property type="term" value="F:metallodipeptidase activity"/>
    <property type="evidence" value="ECO:0007669"/>
    <property type="project" value="InterPro"/>
</dbReference>
<dbReference type="WBParaSite" id="ASIM_0001656001-mRNA-1">
    <property type="protein sequence ID" value="ASIM_0001656001-mRNA-1"/>
    <property type="gene ID" value="ASIM_0001656001"/>
</dbReference>
<keyword evidence="14" id="KW-0862">Zinc</keyword>
<dbReference type="GO" id="GO:0006508">
    <property type="term" value="P:proteolysis"/>
    <property type="evidence" value="ECO:0007669"/>
    <property type="project" value="UniProtKB-KW"/>
</dbReference>
<dbReference type="GO" id="GO:0004180">
    <property type="term" value="F:carboxypeptidase activity"/>
    <property type="evidence" value="ECO:0007669"/>
    <property type="project" value="UniProtKB-KW"/>
</dbReference>
<dbReference type="SUPFAM" id="SSF52025">
    <property type="entry name" value="PA domain"/>
    <property type="match status" value="1"/>
</dbReference>
<keyword evidence="10" id="KW-0479">Metal-binding</keyword>
<organism evidence="26">
    <name type="scientific">Anisakis simplex</name>
    <name type="common">Herring worm</name>
    <dbReference type="NCBI Taxonomy" id="6269"/>
    <lineage>
        <taxon>Eukaryota</taxon>
        <taxon>Metazoa</taxon>
        <taxon>Ecdysozoa</taxon>
        <taxon>Nematoda</taxon>
        <taxon>Chromadorea</taxon>
        <taxon>Rhabditida</taxon>
        <taxon>Spirurina</taxon>
        <taxon>Ascaridomorpha</taxon>
        <taxon>Ascaridoidea</taxon>
        <taxon>Anisakidae</taxon>
        <taxon>Anisakis</taxon>
        <taxon>Anisakis simplex complex</taxon>
    </lineage>
</organism>
<evidence type="ECO:0000256" key="14">
    <source>
        <dbReference type="ARBA" id="ARBA00022833"/>
    </source>
</evidence>
<keyword evidence="25" id="KW-1185">Reference proteome</keyword>
<keyword evidence="16" id="KW-0482">Metalloprotease</keyword>
<evidence type="ECO:0000256" key="19">
    <source>
        <dbReference type="ARBA" id="ARBA00023228"/>
    </source>
</evidence>
<evidence type="ECO:0000313" key="25">
    <source>
        <dbReference type="Proteomes" id="UP000267096"/>
    </source>
</evidence>
<dbReference type="GO" id="GO:0043171">
    <property type="term" value="P:peptide catabolic process"/>
    <property type="evidence" value="ECO:0007669"/>
    <property type="project" value="TreeGrafter"/>
</dbReference>
<evidence type="ECO:0000256" key="3">
    <source>
        <dbReference type="ARBA" id="ARBA00004555"/>
    </source>
</evidence>
<dbReference type="OrthoDB" id="10013407at2759"/>
<dbReference type="InterPro" id="IPR007484">
    <property type="entry name" value="Peptidase_M28"/>
</dbReference>
<protein>
    <recommendedName>
        <fullName evidence="6">Carboxypeptidase Q</fullName>
    </recommendedName>
    <alternativeName>
        <fullName evidence="21">Plasma glutamate carboxypeptidase</fullName>
    </alternativeName>
</protein>
<keyword evidence="7" id="KW-0964">Secreted</keyword>
<evidence type="ECO:0000256" key="5">
    <source>
        <dbReference type="ARBA" id="ARBA00010918"/>
    </source>
</evidence>
<dbReference type="Pfam" id="PF04389">
    <property type="entry name" value="Peptidase_M28"/>
    <property type="match status" value="1"/>
</dbReference>
<evidence type="ECO:0000256" key="18">
    <source>
        <dbReference type="ARBA" id="ARBA00023180"/>
    </source>
</evidence>
<proteinExistence type="inferred from homology"/>
<evidence type="ECO:0000256" key="6">
    <source>
        <dbReference type="ARBA" id="ARBA00014116"/>
    </source>
</evidence>